<keyword evidence="3" id="KW-0472">Membrane</keyword>
<dbReference type="Pfam" id="PF13416">
    <property type="entry name" value="SBP_bac_8"/>
    <property type="match status" value="1"/>
</dbReference>
<evidence type="ECO:0000313" key="6">
    <source>
        <dbReference type="Proteomes" id="UP001470288"/>
    </source>
</evidence>
<dbReference type="InterPro" id="IPR006059">
    <property type="entry name" value="SBP"/>
</dbReference>
<feature type="chain" id="PRO_5045728271" evidence="4">
    <location>
        <begin position="29"/>
        <end position="523"/>
    </location>
</feature>
<proteinExistence type="predicted"/>
<organism evidence="5 6">
    <name type="scientific">Hominiventricola aquisgranensis</name>
    <dbReference type="NCBI Taxonomy" id="3133164"/>
    <lineage>
        <taxon>Bacteria</taxon>
        <taxon>Bacillati</taxon>
        <taxon>Bacillota</taxon>
        <taxon>Clostridia</taxon>
        <taxon>Lachnospirales</taxon>
        <taxon>Lachnospiraceae</taxon>
        <taxon>Hominiventricola</taxon>
    </lineage>
</organism>
<dbReference type="PANTHER" id="PTHR30222">
    <property type="entry name" value="SPERMIDINE/PUTRESCINE-BINDING PERIPLASMIC PROTEIN"/>
    <property type="match status" value="1"/>
</dbReference>
<name>A0ABV1I1R7_9FIRM</name>
<evidence type="ECO:0000313" key="5">
    <source>
        <dbReference type="EMBL" id="MEQ2578878.1"/>
    </source>
</evidence>
<keyword evidence="3" id="KW-1133">Transmembrane helix</keyword>
<accession>A0ABV1I1R7</accession>
<feature type="transmembrane region" description="Helical" evidence="3">
    <location>
        <begin position="481"/>
        <end position="500"/>
    </location>
</feature>
<feature type="coiled-coil region" evidence="2">
    <location>
        <begin position="259"/>
        <end position="286"/>
    </location>
</feature>
<dbReference type="Gene3D" id="3.40.190.10">
    <property type="entry name" value="Periplasmic binding protein-like II"/>
    <property type="match status" value="2"/>
</dbReference>
<keyword evidence="1 4" id="KW-0732">Signal</keyword>
<evidence type="ECO:0000256" key="3">
    <source>
        <dbReference type="SAM" id="Phobius"/>
    </source>
</evidence>
<dbReference type="RefSeq" id="WP_349144419.1">
    <property type="nucleotide sequence ID" value="NZ_JBBMFC010000013.1"/>
</dbReference>
<dbReference type="PANTHER" id="PTHR30222:SF17">
    <property type="entry name" value="SPERMIDINE_PUTRESCINE-BINDING PERIPLASMIC PROTEIN"/>
    <property type="match status" value="1"/>
</dbReference>
<reference evidence="5 6" key="1">
    <citation type="submission" date="2024-03" db="EMBL/GenBank/DDBJ databases">
        <title>Human intestinal bacterial collection.</title>
        <authorList>
            <person name="Pauvert C."/>
            <person name="Hitch T.C.A."/>
            <person name="Clavel T."/>
        </authorList>
    </citation>
    <scope>NUCLEOTIDE SEQUENCE [LARGE SCALE GENOMIC DNA]</scope>
    <source>
        <strain evidence="5 6">CLA-AA-H78B</strain>
    </source>
</reference>
<keyword evidence="2" id="KW-0175">Coiled coil</keyword>
<comment type="caution">
    <text evidence="5">The sequence shown here is derived from an EMBL/GenBank/DDBJ whole genome shotgun (WGS) entry which is preliminary data.</text>
</comment>
<evidence type="ECO:0000256" key="2">
    <source>
        <dbReference type="SAM" id="Coils"/>
    </source>
</evidence>
<dbReference type="Proteomes" id="UP001470288">
    <property type="component" value="Unassembled WGS sequence"/>
</dbReference>
<evidence type="ECO:0000256" key="1">
    <source>
        <dbReference type="ARBA" id="ARBA00022729"/>
    </source>
</evidence>
<dbReference type="CDD" id="cd13663">
    <property type="entry name" value="PBP2_PotD_PotF_like_2"/>
    <property type="match status" value="1"/>
</dbReference>
<protein>
    <submittedName>
        <fullName evidence="5">ABC transporter substrate-binding protein</fullName>
    </submittedName>
</protein>
<feature type="signal peptide" evidence="4">
    <location>
        <begin position="1"/>
        <end position="28"/>
    </location>
</feature>
<dbReference type="SUPFAM" id="SSF53850">
    <property type="entry name" value="Periplasmic binding protein-like II"/>
    <property type="match status" value="1"/>
</dbReference>
<sequence length="523" mass="60358">MRDRRYKKLTVRAFAVGTGLSVIVGTFAAPLTTMAAAKDMEKPVVLRVCNWEEYIDEGGWEDDELIDLPSEDIFGENSLVSDFEEWYYETYGVPVKVEYSTFGTNEELYSQLNLGNEYDLVCPSDYMIMKLMKENKLEPLSDEFFDDSNENNYYVKGVSPYIDSVFHENEIDGEPWSDYAAGYMWGITGMVYNPEEVTEEEASTWSILENEKFYRQVTIKDNVRDAYFPTLAILNKDLLNSETFRNSSDYHEQLSAIMNDTRKETIDESEQKLKEIRQNVYSFETDSGKADMITGKVVANLQWSGDGVYTMDQAEDDDFYLDWAVPEECTNLWFDGWVMLKSGIGEDAAKKQAAEAFINFLSRPDSAVRNMYYIGYTSAIAGGDSPLIFEYADWTYGAEDDEEDTIEYPLGYFFSGDNEDEDYVITAPADQAHRQLSAQYPSQEEIDRSAVMLYFDDEGNANINQMWINIRCFNISMLSSMQWLLIGIVVAVVVILFLLWRFQDDLFRKSHLYSHFLMRINKH</sequence>
<keyword evidence="3" id="KW-0812">Transmembrane</keyword>
<dbReference type="EMBL" id="JBBMFC010000013">
    <property type="protein sequence ID" value="MEQ2578878.1"/>
    <property type="molecule type" value="Genomic_DNA"/>
</dbReference>
<keyword evidence="6" id="KW-1185">Reference proteome</keyword>
<evidence type="ECO:0000256" key="4">
    <source>
        <dbReference type="SAM" id="SignalP"/>
    </source>
</evidence>
<gene>
    <name evidence="5" type="ORF">WMO62_08500</name>
</gene>